<feature type="domain" description="CHRD" evidence="2">
    <location>
        <begin position="28"/>
        <end position="146"/>
    </location>
</feature>
<dbReference type="EMBL" id="JAWIIV010000004">
    <property type="protein sequence ID" value="MEC4718866.1"/>
    <property type="molecule type" value="Genomic_DNA"/>
</dbReference>
<dbReference type="Proteomes" id="UP001352263">
    <property type="component" value="Unassembled WGS sequence"/>
</dbReference>
<sequence length="192" mass="20457">MKIFSLRTIYIGLLSLVLAACGGGHESPYEAYSAVLTGGEVVPAVASNGSGSAVATVDLDRRTLLATVVVTGVAATEVHLHIARVGTVAPPAFAFSNVPGSAVWTLSIPLTEPQLNALWRGDFAIDVHSAAAPNGEIRGQLLDYFPSFEQVDILARARQQSPLVEEQLRQLRDIEEEEDDWRFGGVGLTVGF</sequence>
<feature type="chain" id="PRO_5045962185" evidence="1">
    <location>
        <begin position="20"/>
        <end position="192"/>
    </location>
</feature>
<dbReference type="PROSITE" id="PS51257">
    <property type="entry name" value="PROKAR_LIPOPROTEIN"/>
    <property type="match status" value="1"/>
</dbReference>
<keyword evidence="1" id="KW-0732">Signal</keyword>
<comment type="caution">
    <text evidence="3">The sequence shown here is derived from an EMBL/GenBank/DDBJ whole genome shotgun (WGS) entry which is preliminary data.</text>
</comment>
<evidence type="ECO:0000313" key="3">
    <source>
        <dbReference type="EMBL" id="MEC4718866.1"/>
    </source>
</evidence>
<proteinExistence type="predicted"/>
<dbReference type="RefSeq" id="WP_326505586.1">
    <property type="nucleotide sequence ID" value="NZ_JAWIIV010000004.1"/>
</dbReference>
<dbReference type="InterPro" id="IPR010895">
    <property type="entry name" value="CHRD"/>
</dbReference>
<feature type="signal peptide" evidence="1">
    <location>
        <begin position="1"/>
        <end position="19"/>
    </location>
</feature>
<dbReference type="PROSITE" id="PS50933">
    <property type="entry name" value="CHRD"/>
    <property type="match status" value="1"/>
</dbReference>
<organism evidence="3 4">
    <name type="scientific">Noviherbaspirillum album</name>
    <dbReference type="NCBI Taxonomy" id="3080276"/>
    <lineage>
        <taxon>Bacteria</taxon>
        <taxon>Pseudomonadati</taxon>
        <taxon>Pseudomonadota</taxon>
        <taxon>Betaproteobacteria</taxon>
        <taxon>Burkholderiales</taxon>
        <taxon>Oxalobacteraceae</taxon>
        <taxon>Noviherbaspirillum</taxon>
    </lineage>
</organism>
<evidence type="ECO:0000313" key="4">
    <source>
        <dbReference type="Proteomes" id="UP001352263"/>
    </source>
</evidence>
<accession>A0ABU6J638</accession>
<keyword evidence="4" id="KW-1185">Reference proteome</keyword>
<dbReference type="Pfam" id="PF07452">
    <property type="entry name" value="CHRD"/>
    <property type="match status" value="1"/>
</dbReference>
<name>A0ABU6J638_9BURK</name>
<reference evidence="3 4" key="1">
    <citation type="submission" date="2023-10" db="EMBL/GenBank/DDBJ databases">
        <title>Noviherbaspirillum sp. CPCC 100848 genome assembly.</title>
        <authorList>
            <person name="Li X.Y."/>
            <person name="Fang X.M."/>
        </authorList>
    </citation>
    <scope>NUCLEOTIDE SEQUENCE [LARGE SCALE GENOMIC DNA]</scope>
    <source>
        <strain evidence="3 4">CPCC 100848</strain>
    </source>
</reference>
<dbReference type="SMART" id="SM00754">
    <property type="entry name" value="CHRD"/>
    <property type="match status" value="1"/>
</dbReference>
<protein>
    <submittedName>
        <fullName evidence="3">CHRD domain-containing protein</fullName>
    </submittedName>
</protein>
<evidence type="ECO:0000256" key="1">
    <source>
        <dbReference type="SAM" id="SignalP"/>
    </source>
</evidence>
<gene>
    <name evidence="3" type="ORF">RY831_06890</name>
</gene>
<evidence type="ECO:0000259" key="2">
    <source>
        <dbReference type="PROSITE" id="PS50933"/>
    </source>
</evidence>